<feature type="compositionally biased region" description="Low complexity" evidence="1">
    <location>
        <begin position="230"/>
        <end position="246"/>
    </location>
</feature>
<protein>
    <submittedName>
        <fullName evidence="2">Uncharacterized protein</fullName>
    </submittedName>
</protein>
<feature type="region of interest" description="Disordered" evidence="1">
    <location>
        <begin position="219"/>
        <end position="246"/>
    </location>
</feature>
<sequence length="272" mass="30560">MRHDQMVQEATTERAREANKGKAREVVPYSEEEEDSEELASSASEECISIHHHLGIHGDAPDADVDDTFVALAKSYEAGEDMNMAAIYAEIGWVDSNWADNPAINIIPKTINNSILNPRAIAWHKIIMANIDPKTHGAKFNMRHVLLIFVLMIEGGVNLPRIMRDILLVRPTKHPRHLLPFPVFITRLANRYEVPEFPNDKFHTIRPVDMYVPYDDWRGESQRTDKTPQAASSTGTAGGAASTTKARAATQHIRHTFCSSPVLARANYARYH</sequence>
<feature type="region of interest" description="Disordered" evidence="1">
    <location>
        <begin position="1"/>
        <end position="43"/>
    </location>
</feature>
<evidence type="ECO:0000256" key="1">
    <source>
        <dbReference type="SAM" id="MobiDB-lite"/>
    </source>
</evidence>
<comment type="caution">
    <text evidence="2">The sequence shown here is derived from an EMBL/GenBank/DDBJ whole genome shotgun (WGS) entry which is preliminary data.</text>
</comment>
<organism evidence="2 3">
    <name type="scientific">Stylosanthes scabra</name>
    <dbReference type="NCBI Taxonomy" id="79078"/>
    <lineage>
        <taxon>Eukaryota</taxon>
        <taxon>Viridiplantae</taxon>
        <taxon>Streptophyta</taxon>
        <taxon>Embryophyta</taxon>
        <taxon>Tracheophyta</taxon>
        <taxon>Spermatophyta</taxon>
        <taxon>Magnoliopsida</taxon>
        <taxon>eudicotyledons</taxon>
        <taxon>Gunneridae</taxon>
        <taxon>Pentapetalae</taxon>
        <taxon>rosids</taxon>
        <taxon>fabids</taxon>
        <taxon>Fabales</taxon>
        <taxon>Fabaceae</taxon>
        <taxon>Papilionoideae</taxon>
        <taxon>50 kb inversion clade</taxon>
        <taxon>dalbergioids sensu lato</taxon>
        <taxon>Dalbergieae</taxon>
        <taxon>Pterocarpus clade</taxon>
        <taxon>Stylosanthes</taxon>
    </lineage>
</organism>
<feature type="compositionally biased region" description="Basic and acidic residues" evidence="1">
    <location>
        <begin position="1"/>
        <end position="25"/>
    </location>
</feature>
<evidence type="ECO:0000313" key="3">
    <source>
        <dbReference type="Proteomes" id="UP001341840"/>
    </source>
</evidence>
<accession>A0ABU6UH65</accession>
<gene>
    <name evidence="2" type="ORF">PIB30_053108</name>
</gene>
<dbReference type="EMBL" id="JASCZI010121220">
    <property type="protein sequence ID" value="MED6160620.1"/>
    <property type="molecule type" value="Genomic_DNA"/>
</dbReference>
<evidence type="ECO:0000313" key="2">
    <source>
        <dbReference type="EMBL" id="MED6160620.1"/>
    </source>
</evidence>
<keyword evidence="3" id="KW-1185">Reference proteome</keyword>
<proteinExistence type="predicted"/>
<name>A0ABU6UH65_9FABA</name>
<reference evidence="2 3" key="1">
    <citation type="journal article" date="2023" name="Plants (Basel)">
        <title>Bridging the Gap: Combining Genomics and Transcriptomics Approaches to Understand Stylosanthes scabra, an Orphan Legume from the Brazilian Caatinga.</title>
        <authorList>
            <person name="Ferreira-Neto J.R.C."/>
            <person name="da Silva M.D."/>
            <person name="Binneck E."/>
            <person name="de Melo N.F."/>
            <person name="da Silva R.H."/>
            <person name="de Melo A.L.T.M."/>
            <person name="Pandolfi V."/>
            <person name="Bustamante F.O."/>
            <person name="Brasileiro-Vidal A.C."/>
            <person name="Benko-Iseppon A.M."/>
        </authorList>
    </citation>
    <scope>NUCLEOTIDE SEQUENCE [LARGE SCALE GENOMIC DNA]</scope>
    <source>
        <tissue evidence="2">Leaves</tissue>
    </source>
</reference>
<dbReference type="Proteomes" id="UP001341840">
    <property type="component" value="Unassembled WGS sequence"/>
</dbReference>